<keyword evidence="1" id="KW-0812">Transmembrane</keyword>
<feature type="transmembrane region" description="Helical" evidence="1">
    <location>
        <begin position="181"/>
        <end position="197"/>
    </location>
</feature>
<keyword evidence="3" id="KW-1185">Reference proteome</keyword>
<feature type="transmembrane region" description="Helical" evidence="1">
    <location>
        <begin position="17"/>
        <end position="38"/>
    </location>
</feature>
<name>A0A7X2NT18_9FIRM</name>
<protein>
    <submittedName>
        <fullName evidence="2">Uncharacterized protein</fullName>
    </submittedName>
</protein>
<evidence type="ECO:0000313" key="3">
    <source>
        <dbReference type="Proteomes" id="UP000461880"/>
    </source>
</evidence>
<dbReference type="AlphaFoldDB" id="A0A7X2NT18"/>
<evidence type="ECO:0000256" key="1">
    <source>
        <dbReference type="SAM" id="Phobius"/>
    </source>
</evidence>
<organism evidence="2 3">
    <name type="scientific">Stecheria intestinalis</name>
    <dbReference type="NCBI Taxonomy" id="2606630"/>
    <lineage>
        <taxon>Bacteria</taxon>
        <taxon>Bacillati</taxon>
        <taxon>Bacillota</taxon>
        <taxon>Erysipelotrichia</taxon>
        <taxon>Erysipelotrichales</taxon>
        <taxon>Erysipelotrichaceae</taxon>
        <taxon>Stecheria</taxon>
    </lineage>
</organism>
<evidence type="ECO:0000313" key="2">
    <source>
        <dbReference type="EMBL" id="MSS58613.1"/>
    </source>
</evidence>
<sequence>MAIECFRLLQKIRRFQILLIVSLILVISAYLFAVYGWNSRDSFLFAINDYILPLMMIPLYFIACMEADHVLHLQSVQVRRDRTGRKMDQFLTEMLILAEYMALYLVLPVMIAGFQSPMVSWFLNNSLCMMLFAGALRLMLMQVVNCSTAAFLAVLIHIVLKVINNWVFLAGTPLLDTPAGVWIRWGISILGYFLFLMNRKWDYDQKRTDAD</sequence>
<keyword evidence="1" id="KW-1133">Transmembrane helix</keyword>
<feature type="transmembrane region" description="Helical" evidence="1">
    <location>
        <begin position="94"/>
        <end position="115"/>
    </location>
</feature>
<feature type="transmembrane region" description="Helical" evidence="1">
    <location>
        <begin position="50"/>
        <end position="73"/>
    </location>
</feature>
<comment type="caution">
    <text evidence="2">The sequence shown here is derived from an EMBL/GenBank/DDBJ whole genome shotgun (WGS) entry which is preliminary data.</text>
</comment>
<dbReference type="EMBL" id="VUMN01000013">
    <property type="protein sequence ID" value="MSS58613.1"/>
    <property type="molecule type" value="Genomic_DNA"/>
</dbReference>
<feature type="transmembrane region" description="Helical" evidence="1">
    <location>
        <begin position="149"/>
        <end position="169"/>
    </location>
</feature>
<dbReference type="RefSeq" id="WP_154504437.1">
    <property type="nucleotide sequence ID" value="NZ_VUMN01000013.1"/>
</dbReference>
<proteinExistence type="predicted"/>
<keyword evidence="1" id="KW-0472">Membrane</keyword>
<dbReference type="Proteomes" id="UP000461880">
    <property type="component" value="Unassembled WGS sequence"/>
</dbReference>
<reference evidence="2 3" key="1">
    <citation type="submission" date="2019-08" db="EMBL/GenBank/DDBJ databases">
        <title>In-depth cultivation of the pig gut microbiome towards novel bacterial diversity and tailored functional studies.</title>
        <authorList>
            <person name="Wylensek D."/>
            <person name="Hitch T.C.A."/>
            <person name="Clavel T."/>
        </authorList>
    </citation>
    <scope>NUCLEOTIDE SEQUENCE [LARGE SCALE GENOMIC DNA]</scope>
    <source>
        <strain evidence="2 3">Oil+RF-744-GAM-WT-6</strain>
    </source>
</reference>
<feature type="transmembrane region" description="Helical" evidence="1">
    <location>
        <begin position="121"/>
        <end position="140"/>
    </location>
</feature>
<gene>
    <name evidence="2" type="ORF">FYJ51_06810</name>
</gene>
<accession>A0A7X2NT18</accession>